<sequence>MGLMKLDALIGRGSRRDFYDLYVVAQQVPIPDLLALGRSKYPYARDFELMAVESLVFFENADRDLQPDLLVDLPWDRVRQFFITQAQALGQVWFGGQEG</sequence>
<protein>
    <submittedName>
        <fullName evidence="1">Uncharacterized protein</fullName>
    </submittedName>
</protein>
<comment type="caution">
    <text evidence="1">The sequence shown here is derived from an EMBL/GenBank/DDBJ whole genome shotgun (WGS) entry which is preliminary data.</text>
</comment>
<dbReference type="AlphaFoldDB" id="X1T5T2"/>
<evidence type="ECO:0000313" key="1">
    <source>
        <dbReference type="EMBL" id="GAI86746.1"/>
    </source>
</evidence>
<reference evidence="1" key="1">
    <citation type="journal article" date="2014" name="Front. Microbiol.">
        <title>High frequency of phylogenetically diverse reductive dehalogenase-homologous genes in deep subseafloor sedimentary metagenomes.</title>
        <authorList>
            <person name="Kawai M."/>
            <person name="Futagami T."/>
            <person name="Toyoda A."/>
            <person name="Takaki Y."/>
            <person name="Nishi S."/>
            <person name="Hori S."/>
            <person name="Arai W."/>
            <person name="Tsubouchi T."/>
            <person name="Morono Y."/>
            <person name="Uchiyama I."/>
            <person name="Ito T."/>
            <person name="Fujiyama A."/>
            <person name="Inagaki F."/>
            <person name="Takami H."/>
        </authorList>
    </citation>
    <scope>NUCLEOTIDE SEQUENCE</scope>
    <source>
        <strain evidence="1">Expedition CK06-06</strain>
    </source>
</reference>
<proteinExistence type="predicted"/>
<dbReference type="EMBL" id="BARW01008703">
    <property type="protein sequence ID" value="GAI86746.1"/>
    <property type="molecule type" value="Genomic_DNA"/>
</dbReference>
<organism evidence="1">
    <name type="scientific">marine sediment metagenome</name>
    <dbReference type="NCBI Taxonomy" id="412755"/>
    <lineage>
        <taxon>unclassified sequences</taxon>
        <taxon>metagenomes</taxon>
        <taxon>ecological metagenomes</taxon>
    </lineage>
</organism>
<name>X1T5T2_9ZZZZ</name>
<gene>
    <name evidence="1" type="ORF">S12H4_17740</name>
</gene>
<accession>X1T5T2</accession>